<gene>
    <name evidence="3" type="ORF">H8L32_24180</name>
</gene>
<proteinExistence type="predicted"/>
<feature type="transmembrane region" description="Helical" evidence="2">
    <location>
        <begin position="220"/>
        <end position="240"/>
    </location>
</feature>
<reference evidence="3 4" key="1">
    <citation type="submission" date="2020-08" db="EMBL/GenBank/DDBJ databases">
        <title>Novel species isolated from subtropical streams in China.</title>
        <authorList>
            <person name="Lu H."/>
        </authorList>
    </citation>
    <scope>NUCLEOTIDE SEQUENCE [LARGE SCALE GENOMIC DNA]</scope>
    <source>
        <strain evidence="3 4">CY18W</strain>
    </source>
</reference>
<keyword evidence="2" id="KW-0812">Transmembrane</keyword>
<feature type="transmembrane region" description="Helical" evidence="2">
    <location>
        <begin position="249"/>
        <end position="269"/>
    </location>
</feature>
<sequence length="330" mass="37332">MNLLQNYISAVKRELPEAQREDIARELQANILDQIDSQREQLGRDINQEELAALLEKLGHPGKVAASYRPATALVNSELMPLYQQVLFSGFGIVLLLQSLKSGMTFLQAEHFRIMQALLQLLSGLVDQSAKVFVVVTLLFYAASVRAAKTGSSGWLTQGKWRVQDLPDQLHEWQTIRGTDIITDLANCGFALLLIWHAWWMPAQSLNGLPVDFSPAMASYFPWMTGLLSCSIAFSLWCVLQPRWDKKKLMLNIAQNMLYAVLFLLFAQLETRFVTTAQGQATLRDLPRLDHAVSFACAAYALYLLYQVFRDGRHWLQLDRDSTLSHISSQ</sequence>
<evidence type="ECO:0000256" key="2">
    <source>
        <dbReference type="SAM" id="Phobius"/>
    </source>
</evidence>
<name>A0ABR6ZXJ3_9BURK</name>
<keyword evidence="2" id="KW-1133">Transmembrane helix</keyword>
<evidence type="ECO:0000256" key="1">
    <source>
        <dbReference type="SAM" id="Coils"/>
    </source>
</evidence>
<dbReference type="RefSeq" id="WP_186950250.1">
    <property type="nucleotide sequence ID" value="NZ_JACOGF010000017.1"/>
</dbReference>
<organism evidence="3 4">
    <name type="scientific">Undibacterium hunanense</name>
    <dbReference type="NCBI Taxonomy" id="2762292"/>
    <lineage>
        <taxon>Bacteria</taxon>
        <taxon>Pseudomonadati</taxon>
        <taxon>Pseudomonadota</taxon>
        <taxon>Betaproteobacteria</taxon>
        <taxon>Burkholderiales</taxon>
        <taxon>Oxalobacteraceae</taxon>
        <taxon>Undibacterium</taxon>
    </lineage>
</organism>
<evidence type="ECO:0000313" key="3">
    <source>
        <dbReference type="EMBL" id="MBC3920585.1"/>
    </source>
</evidence>
<accession>A0ABR6ZXJ3</accession>
<keyword evidence="4" id="KW-1185">Reference proteome</keyword>
<keyword evidence="2" id="KW-0472">Membrane</keyword>
<evidence type="ECO:0000313" key="4">
    <source>
        <dbReference type="Proteomes" id="UP000650424"/>
    </source>
</evidence>
<protein>
    <submittedName>
        <fullName evidence="3">Uncharacterized protein</fullName>
    </submittedName>
</protein>
<feature type="transmembrane region" description="Helical" evidence="2">
    <location>
        <begin position="181"/>
        <end position="200"/>
    </location>
</feature>
<dbReference type="Proteomes" id="UP000650424">
    <property type="component" value="Unassembled WGS sequence"/>
</dbReference>
<comment type="caution">
    <text evidence="3">The sequence shown here is derived from an EMBL/GenBank/DDBJ whole genome shotgun (WGS) entry which is preliminary data.</text>
</comment>
<dbReference type="Pfam" id="PF22564">
    <property type="entry name" value="HAAS"/>
    <property type="match status" value="1"/>
</dbReference>
<dbReference type="EMBL" id="JACOGF010000017">
    <property type="protein sequence ID" value="MBC3920585.1"/>
    <property type="molecule type" value="Genomic_DNA"/>
</dbReference>
<feature type="transmembrane region" description="Helical" evidence="2">
    <location>
        <begin position="289"/>
        <end position="306"/>
    </location>
</feature>
<keyword evidence="1" id="KW-0175">Coiled coil</keyword>
<feature type="coiled-coil region" evidence="1">
    <location>
        <begin position="1"/>
        <end position="52"/>
    </location>
</feature>